<dbReference type="Gene3D" id="3.90.350.10">
    <property type="entry name" value="Transposase Inhibitor Protein From Tn5, Chain A, domain 1"/>
    <property type="match status" value="1"/>
</dbReference>
<feature type="domain" description="Transposase IS4-like" evidence="1">
    <location>
        <begin position="113"/>
        <end position="326"/>
    </location>
</feature>
<evidence type="ECO:0000313" key="3">
    <source>
        <dbReference type="Proteomes" id="UP000567293"/>
    </source>
</evidence>
<protein>
    <submittedName>
        <fullName evidence="2">Transposase</fullName>
    </submittedName>
</protein>
<dbReference type="AlphaFoldDB" id="A0A7V8NSQ0"/>
<dbReference type="GO" id="GO:0003677">
    <property type="term" value="F:DNA binding"/>
    <property type="evidence" value="ECO:0007669"/>
    <property type="project" value="InterPro"/>
</dbReference>
<evidence type="ECO:0000259" key="1">
    <source>
        <dbReference type="Pfam" id="PF01609"/>
    </source>
</evidence>
<dbReference type="GO" id="GO:0006313">
    <property type="term" value="P:DNA transposition"/>
    <property type="evidence" value="ECO:0007669"/>
    <property type="project" value="InterPro"/>
</dbReference>
<dbReference type="SUPFAM" id="SSF53098">
    <property type="entry name" value="Ribonuclease H-like"/>
    <property type="match status" value="1"/>
</dbReference>
<dbReference type="PANTHER" id="PTHR33258">
    <property type="entry name" value="TRANSPOSASE INSL FOR INSERTION SEQUENCE ELEMENT IS186A-RELATED"/>
    <property type="match status" value="1"/>
</dbReference>
<organism evidence="2 3">
    <name type="scientific">Candidatus Acidiferrum panamense</name>
    <dbReference type="NCBI Taxonomy" id="2741543"/>
    <lineage>
        <taxon>Bacteria</taxon>
        <taxon>Pseudomonadati</taxon>
        <taxon>Acidobacteriota</taxon>
        <taxon>Terriglobia</taxon>
        <taxon>Candidatus Acidiferrales</taxon>
        <taxon>Candidatus Acidiferrum</taxon>
    </lineage>
</organism>
<name>A0A7V8NSQ0_9BACT</name>
<dbReference type="EMBL" id="JACDQQ010001635">
    <property type="protein sequence ID" value="MBA0086691.1"/>
    <property type="molecule type" value="Genomic_DNA"/>
</dbReference>
<dbReference type="InterPro" id="IPR002559">
    <property type="entry name" value="Transposase_11"/>
</dbReference>
<sequence>MNRESLSKVDWLRTVDRLGGSELLEQEAREFGAFQKARKIKCAVDQLRLVLAYCWGAWGLRLTVAWAEAMGLASLSNVALLKRLRNSVDWLENLVCRLIGAGSREPCLAVAKGRPVRLVDATSVAKAGRNARESGGRWRIHSVFDLANERFTAFDLTDESEPEIIDRADVVAGEIRVGDRIYLQADRVAKVLDAGADIVTRARWNAACWLDPAGKRFDLIACLKKNRGKGLIDQPIVIETSAGKPITLRLVAIRKPKQARDLSIEKIKRKARDKCRAVRPQTLVAAEWVIIITSLDRDEYPLSAIGALYRLRWRIEIAFKHLKSGVGLVGPPGDDPRSAKAHILCNLLLALLTEPLIAEHLGDSPRRAAA</sequence>
<accession>A0A7V8NSQ0</accession>
<dbReference type="InterPro" id="IPR012337">
    <property type="entry name" value="RNaseH-like_sf"/>
</dbReference>
<dbReference type="Proteomes" id="UP000567293">
    <property type="component" value="Unassembled WGS sequence"/>
</dbReference>
<keyword evidence="3" id="KW-1185">Reference proteome</keyword>
<comment type="caution">
    <text evidence="2">The sequence shown here is derived from an EMBL/GenBank/DDBJ whole genome shotgun (WGS) entry which is preliminary data.</text>
</comment>
<reference evidence="2" key="1">
    <citation type="submission" date="2020-06" db="EMBL/GenBank/DDBJ databases">
        <title>Legume-microbial interactions unlock mineral nutrients during tropical forest succession.</title>
        <authorList>
            <person name="Epihov D.Z."/>
        </authorList>
    </citation>
    <scope>NUCLEOTIDE SEQUENCE [LARGE SCALE GENOMIC DNA]</scope>
    <source>
        <strain evidence="2">Pan2503</strain>
    </source>
</reference>
<evidence type="ECO:0000313" key="2">
    <source>
        <dbReference type="EMBL" id="MBA0086691.1"/>
    </source>
</evidence>
<gene>
    <name evidence="2" type="ORF">HRJ53_17050</name>
</gene>
<dbReference type="Pfam" id="PF01609">
    <property type="entry name" value="DDE_Tnp_1"/>
    <property type="match status" value="1"/>
</dbReference>
<dbReference type="PANTHER" id="PTHR33258:SF1">
    <property type="entry name" value="TRANSPOSASE INSL FOR INSERTION SEQUENCE ELEMENT IS186A-RELATED"/>
    <property type="match status" value="1"/>
</dbReference>
<proteinExistence type="predicted"/>
<dbReference type="GO" id="GO:0004803">
    <property type="term" value="F:transposase activity"/>
    <property type="evidence" value="ECO:0007669"/>
    <property type="project" value="InterPro"/>
</dbReference>